<organism evidence="11">
    <name type="scientific">uncultured symbiotic protist of Neotermes koshunensis</name>
    <dbReference type="NCBI Taxonomy" id="403660"/>
    <lineage>
        <taxon>Eukaryota</taxon>
        <taxon>environmental samples</taxon>
    </lineage>
</organism>
<evidence type="ECO:0000256" key="2">
    <source>
        <dbReference type="ARBA" id="ARBA00006044"/>
    </source>
</evidence>
<dbReference type="EMBL" id="AB274615">
    <property type="protein sequence ID" value="BAF57374.1"/>
    <property type="molecule type" value="mRNA"/>
</dbReference>
<keyword evidence="9" id="KW-0624">Polysaccharide degradation</keyword>
<comment type="similarity">
    <text evidence="2">Belongs to the glycosyl hydrolase 7 (cellulase C) family.</text>
</comment>
<dbReference type="AlphaFoldDB" id="A4UWW4"/>
<feature type="chain" id="PRO_5002675087" description="cellulase" evidence="10">
    <location>
        <begin position="21"/>
        <end position="343"/>
    </location>
</feature>
<dbReference type="GO" id="GO:0008810">
    <property type="term" value="F:cellulase activity"/>
    <property type="evidence" value="ECO:0007669"/>
    <property type="project" value="UniProtKB-EC"/>
</dbReference>
<keyword evidence="8" id="KW-0326">Glycosidase</keyword>
<feature type="signal peptide" evidence="10">
    <location>
        <begin position="1"/>
        <end position="20"/>
    </location>
</feature>
<evidence type="ECO:0000256" key="5">
    <source>
        <dbReference type="ARBA" id="ARBA00023001"/>
    </source>
</evidence>
<dbReference type="Gene3D" id="2.70.100.10">
    <property type="entry name" value="Glycoside hydrolase, family 7, domain"/>
    <property type="match status" value="1"/>
</dbReference>
<dbReference type="InterPro" id="IPR013320">
    <property type="entry name" value="ConA-like_dom_sf"/>
</dbReference>
<dbReference type="PRINTS" id="PR00734">
    <property type="entry name" value="GLHYDRLASE7"/>
</dbReference>
<evidence type="ECO:0000256" key="6">
    <source>
        <dbReference type="ARBA" id="ARBA00023180"/>
    </source>
</evidence>
<keyword evidence="6" id="KW-0325">Glycoprotein</keyword>
<dbReference type="InterPro" id="IPR001722">
    <property type="entry name" value="Glyco_hydro_7"/>
</dbReference>
<sequence>MIAALLALALAETRPSLIWSQCTKAGCTKVSGSVTVDVSSRGKPPADVDYAAQLGVTSTGTSLTQKLVTIHNGVKNVGSRLYLLNSAGTAYQMFKLVGKELTYDVDLSELPCGMNGAIYTSEMPAAGGSAGAAYGSGYCDANYVDGNGCAEFDIAEANTRGNVFTTHPCNRLGTGTRTTIQCQSDGCGFNAYRYGAKQFWGPGSSYTVDTSKPMTVITQFLGTGSLTEIRRLYKQGGKLIQNAKPLVYNTASYDSLTDAFCKTAGHSVTPTTSLAQMGKSFDVGHVLIFSLWDAVDGMGWLDASEYGPCPGGTADSAAAIEARSPNLKIVYSNVKFGDIDSTY</sequence>
<evidence type="ECO:0000256" key="8">
    <source>
        <dbReference type="ARBA" id="ARBA00023295"/>
    </source>
</evidence>
<evidence type="ECO:0000256" key="7">
    <source>
        <dbReference type="ARBA" id="ARBA00023277"/>
    </source>
</evidence>
<dbReference type="InterPro" id="IPR037019">
    <property type="entry name" value="Glyco_hydro_7_sf"/>
</dbReference>
<dbReference type="SUPFAM" id="SSF49899">
    <property type="entry name" value="Concanavalin A-like lectins/glucanases"/>
    <property type="match status" value="1"/>
</dbReference>
<protein>
    <recommendedName>
        <fullName evidence="3">cellulase</fullName>
        <ecNumber evidence="3">3.2.1.4</ecNumber>
    </recommendedName>
</protein>
<evidence type="ECO:0000313" key="11">
    <source>
        <dbReference type="EMBL" id="BAF57374.1"/>
    </source>
</evidence>
<dbReference type="PANTHER" id="PTHR33753:SF1">
    <property type="entry name" value="ENDO-BETA-1,4-GLUCANASE CELB"/>
    <property type="match status" value="1"/>
</dbReference>
<proteinExistence type="evidence at transcript level"/>
<evidence type="ECO:0000256" key="3">
    <source>
        <dbReference type="ARBA" id="ARBA00012601"/>
    </source>
</evidence>
<evidence type="ECO:0000256" key="1">
    <source>
        <dbReference type="ARBA" id="ARBA00000966"/>
    </source>
</evidence>
<keyword evidence="10" id="KW-0732">Signal</keyword>
<reference evidence="11" key="1">
    <citation type="journal article" date="2010" name="PLoS ONE">
        <title>Phylogenetic analysis of cellulolytic enzyme genes from representative lineages of termites and a related cockroach.</title>
        <authorList>
            <person name="Todaka N."/>
            <person name="Inoue T."/>
            <person name="Saita K."/>
            <person name="Ohkuma M."/>
            <person name="Nalepa C.A."/>
            <person name="Lenz M."/>
            <person name="Kudo T."/>
            <person name="Moriya S."/>
        </authorList>
    </citation>
    <scope>NUCLEOTIDE SEQUENCE</scope>
</reference>
<keyword evidence="7" id="KW-0119">Carbohydrate metabolism</keyword>
<accession>A4UWW4</accession>
<keyword evidence="5" id="KW-0136">Cellulose degradation</keyword>
<dbReference type="Pfam" id="PF00840">
    <property type="entry name" value="Glyco_hydro_7"/>
    <property type="match status" value="2"/>
</dbReference>
<evidence type="ECO:0000256" key="10">
    <source>
        <dbReference type="SAM" id="SignalP"/>
    </source>
</evidence>
<dbReference type="GO" id="GO:0030245">
    <property type="term" value="P:cellulose catabolic process"/>
    <property type="evidence" value="ECO:0007669"/>
    <property type="project" value="UniProtKB-KW"/>
</dbReference>
<dbReference type="EC" id="3.2.1.4" evidence="3"/>
<evidence type="ECO:0000256" key="4">
    <source>
        <dbReference type="ARBA" id="ARBA00022801"/>
    </source>
</evidence>
<comment type="catalytic activity">
    <reaction evidence="1">
        <text>Endohydrolysis of (1-&gt;4)-beta-D-glucosidic linkages in cellulose, lichenin and cereal beta-D-glucans.</text>
        <dbReference type="EC" id="3.2.1.4"/>
    </reaction>
</comment>
<evidence type="ECO:0000256" key="9">
    <source>
        <dbReference type="ARBA" id="ARBA00023326"/>
    </source>
</evidence>
<keyword evidence="4 11" id="KW-0378">Hydrolase</keyword>
<dbReference type="CAZy" id="GH7">
    <property type="family name" value="Glycoside Hydrolase Family 7"/>
</dbReference>
<name>A4UWW4_9EUKA</name>
<dbReference type="PANTHER" id="PTHR33753">
    <property type="entry name" value="1,4-BETA-D-GLUCAN CELLOBIOHYDROLASE B"/>
    <property type="match status" value="1"/>
</dbReference>